<name>K9VRS5_9CYAN</name>
<dbReference type="AlphaFoldDB" id="K9VRS5"/>
<sequence length="120" mass="13855">MPLPRFASKTSQHQIKIPLRRLLVTSFVLQIVAAVGIVGYLSFRNGERAVQELAQKSIAETGKRVEEKLTSFLEHTQWVNQLNAEAIDRAELNLQLERPQPRGEKFLWQQMRSQFPNPIF</sequence>
<proteinExistence type="predicted"/>
<dbReference type="eggNOG" id="COG3850">
    <property type="taxonomic scope" value="Bacteria"/>
</dbReference>
<accession>K9VRS5</accession>
<keyword evidence="3" id="KW-1185">Reference proteome</keyword>
<reference evidence="2 3" key="1">
    <citation type="submission" date="2012-05" db="EMBL/GenBank/DDBJ databases">
        <title>Finished chromosome of genome of Oscillatoria sp. PCC 7112.</title>
        <authorList>
            <consortium name="US DOE Joint Genome Institute"/>
            <person name="Gugger M."/>
            <person name="Coursin T."/>
            <person name="Rippka R."/>
            <person name="Tandeau De Marsac N."/>
            <person name="Huntemann M."/>
            <person name="Wei C.-L."/>
            <person name="Han J."/>
            <person name="Detter J.C."/>
            <person name="Han C."/>
            <person name="Tapia R."/>
            <person name="Davenport K."/>
            <person name="Daligault H."/>
            <person name="Erkkila T."/>
            <person name="Gu W."/>
            <person name="Munk A.C.C."/>
            <person name="Teshima H."/>
            <person name="Xu Y."/>
            <person name="Chain P."/>
            <person name="Chen A."/>
            <person name="Krypides N."/>
            <person name="Mavromatis K."/>
            <person name="Markowitz V."/>
            <person name="Szeto E."/>
            <person name="Ivanova N."/>
            <person name="Mikhailova N."/>
            <person name="Ovchinnikova G."/>
            <person name="Pagani I."/>
            <person name="Pati A."/>
            <person name="Goodwin L."/>
            <person name="Peters L."/>
            <person name="Pitluck S."/>
            <person name="Woyke T."/>
            <person name="Kerfeld C."/>
        </authorList>
    </citation>
    <scope>NUCLEOTIDE SEQUENCE [LARGE SCALE GENOMIC DNA]</scope>
    <source>
        <strain evidence="2 3">PCC 7112</strain>
    </source>
</reference>
<gene>
    <name evidence="2" type="ORF">Osc7112_5999</name>
</gene>
<keyword evidence="1" id="KW-1133">Transmembrane helix</keyword>
<organism evidence="2 3">
    <name type="scientific">Phormidium nigroviride PCC 7112</name>
    <dbReference type="NCBI Taxonomy" id="179408"/>
    <lineage>
        <taxon>Bacteria</taxon>
        <taxon>Bacillati</taxon>
        <taxon>Cyanobacteriota</taxon>
        <taxon>Cyanophyceae</taxon>
        <taxon>Oscillatoriophycideae</taxon>
        <taxon>Oscillatoriales</taxon>
        <taxon>Oscillatoriaceae</taxon>
        <taxon>Phormidium</taxon>
    </lineage>
</organism>
<protein>
    <submittedName>
        <fullName evidence="2">Putative PAS/PAC sensor protein</fullName>
    </submittedName>
</protein>
<evidence type="ECO:0000313" key="2">
    <source>
        <dbReference type="EMBL" id="AFZ10192.1"/>
    </source>
</evidence>
<keyword evidence="1" id="KW-0472">Membrane</keyword>
<dbReference type="KEGG" id="oni:Osc7112_5999"/>
<evidence type="ECO:0000313" key="3">
    <source>
        <dbReference type="Proteomes" id="UP000010478"/>
    </source>
</evidence>
<dbReference type="Proteomes" id="UP000010478">
    <property type="component" value="Chromosome"/>
</dbReference>
<keyword evidence="1" id="KW-0812">Transmembrane</keyword>
<feature type="transmembrane region" description="Helical" evidence="1">
    <location>
        <begin position="21"/>
        <end position="43"/>
    </location>
</feature>
<dbReference type="STRING" id="179408.Osc7112_5999"/>
<dbReference type="HOGENOM" id="CLU_2047323_0_0_3"/>
<evidence type="ECO:0000256" key="1">
    <source>
        <dbReference type="SAM" id="Phobius"/>
    </source>
</evidence>
<dbReference type="EMBL" id="CP003614">
    <property type="protein sequence ID" value="AFZ10192.1"/>
    <property type="molecule type" value="Genomic_DNA"/>
</dbReference>